<gene>
    <name evidence="5" type="ORF">BRADI_3g01667v3</name>
</gene>
<name>I1HWF1_BRADI</name>
<evidence type="ECO:0000313" key="6">
    <source>
        <dbReference type="EnsemblPlants" id="PNT65740"/>
    </source>
</evidence>
<reference evidence="6" key="3">
    <citation type="submission" date="2018-08" db="UniProtKB">
        <authorList>
            <consortium name="EnsemblPlants"/>
        </authorList>
    </citation>
    <scope>IDENTIFICATION</scope>
    <source>
        <strain evidence="6">cv. Bd21</strain>
    </source>
</reference>
<reference evidence="5" key="2">
    <citation type="submission" date="2017-06" db="EMBL/GenBank/DDBJ databases">
        <title>WGS assembly of Brachypodium distachyon.</title>
        <authorList>
            <consortium name="The International Brachypodium Initiative"/>
            <person name="Lucas S."/>
            <person name="Harmon-Smith M."/>
            <person name="Lail K."/>
            <person name="Tice H."/>
            <person name="Grimwood J."/>
            <person name="Bruce D."/>
            <person name="Barry K."/>
            <person name="Shu S."/>
            <person name="Lindquist E."/>
            <person name="Wang M."/>
            <person name="Pitluck S."/>
            <person name="Vogel J.P."/>
            <person name="Garvin D.F."/>
            <person name="Mockler T.C."/>
            <person name="Schmutz J."/>
            <person name="Rokhsar D."/>
            <person name="Bevan M.W."/>
        </authorList>
    </citation>
    <scope>NUCLEOTIDE SEQUENCE</scope>
    <source>
        <strain evidence="5">Bd21</strain>
    </source>
</reference>
<reference evidence="5 6" key="1">
    <citation type="journal article" date="2010" name="Nature">
        <title>Genome sequencing and analysis of the model grass Brachypodium distachyon.</title>
        <authorList>
            <consortium name="International Brachypodium Initiative"/>
        </authorList>
    </citation>
    <scope>NUCLEOTIDE SEQUENCE [LARGE SCALE GENOMIC DNA]</scope>
    <source>
        <strain evidence="5 6">Bd21</strain>
    </source>
</reference>
<feature type="compositionally biased region" description="Acidic residues" evidence="4">
    <location>
        <begin position="303"/>
        <end position="345"/>
    </location>
</feature>
<feature type="region of interest" description="Disordered" evidence="4">
    <location>
        <begin position="75"/>
        <end position="96"/>
    </location>
</feature>
<dbReference type="InterPro" id="IPR036600">
    <property type="entry name" value="PAH_sf"/>
</dbReference>
<keyword evidence="7" id="KW-1185">Reference proteome</keyword>
<organism evidence="5">
    <name type="scientific">Brachypodium distachyon</name>
    <name type="common">Purple false brome</name>
    <name type="synonym">Trachynia distachya</name>
    <dbReference type="NCBI Taxonomy" id="15368"/>
    <lineage>
        <taxon>Eukaryota</taxon>
        <taxon>Viridiplantae</taxon>
        <taxon>Streptophyta</taxon>
        <taxon>Embryophyta</taxon>
        <taxon>Tracheophyta</taxon>
        <taxon>Spermatophyta</taxon>
        <taxon>Magnoliopsida</taxon>
        <taxon>Liliopsida</taxon>
        <taxon>Poales</taxon>
        <taxon>Poaceae</taxon>
        <taxon>BOP clade</taxon>
        <taxon>Pooideae</taxon>
        <taxon>Stipodae</taxon>
        <taxon>Brachypodieae</taxon>
        <taxon>Brachypodium</taxon>
    </lineage>
</organism>
<feature type="compositionally biased region" description="Basic and acidic residues" evidence="4">
    <location>
        <begin position="267"/>
        <end position="278"/>
    </location>
</feature>
<dbReference type="GO" id="GO:0005634">
    <property type="term" value="C:nucleus"/>
    <property type="evidence" value="ECO:0007669"/>
    <property type="project" value="UniProtKB-SubCell"/>
</dbReference>
<comment type="subcellular location">
    <subcellularLocation>
        <location evidence="1">Nucleus</location>
    </subcellularLocation>
</comment>
<feature type="region of interest" description="Disordered" evidence="4">
    <location>
        <begin position="216"/>
        <end position="365"/>
    </location>
</feature>
<evidence type="ECO:0000256" key="1">
    <source>
        <dbReference type="ARBA" id="ARBA00004123"/>
    </source>
</evidence>
<evidence type="ECO:0000256" key="3">
    <source>
        <dbReference type="SAM" id="Coils"/>
    </source>
</evidence>
<feature type="compositionally biased region" description="Basic and acidic residues" evidence="4">
    <location>
        <begin position="28"/>
        <end position="40"/>
    </location>
</feature>
<dbReference type="PANTHER" id="PTHR35992">
    <property type="entry name" value="CYTOMATRIX PROTEIN-LIKE PROTEIN"/>
    <property type="match status" value="1"/>
</dbReference>
<evidence type="ECO:0000313" key="5">
    <source>
        <dbReference type="EMBL" id="PNT65740.1"/>
    </source>
</evidence>
<dbReference type="AlphaFoldDB" id="I1HWF1"/>
<dbReference type="SUPFAM" id="SSF47762">
    <property type="entry name" value="PAH2 domain"/>
    <property type="match status" value="1"/>
</dbReference>
<sequence>MAVHLRPGGGDAEQEPGASRGARRRRARLETASKAQRETGEAMLKLQRRVEELQAAAREKDAEVGRLRAEAAGARTKLQEAHQESESCANLSQNTAEHDIASNLGTELRKLKQAYEILSSKKDKEVSALLSERDFVCDQMSIMEQDFAALLKKLEAAQATESAQKLQQNINELQVLAEKKDDEISRLRAKAVSAKEKIDYLQLLVKEKDDEIERLKGGLPETIPKRNKDISETHKRSRNEGPAVWTESKNSCPRTMIEEDFASEIEMAEKHGQAETSKKPKYASSLSNSGNGGDGDEQSGHDEDGDEQSGGDKDDELIGTDEDGDEQSGTDEDSDEQSGTDEDGNEQSGSDDGSEDVDEQNREDERIWKGQSTMKCSLRKYRNGQSTMKSTGNWALFVSDVNDILADRPDRHKRFIDFLHTFRHKKPRIDSVASTMECVLDGHPDLVRRFNKNRIEVKTKWRPVPGGQRSHQGQRGGEVGKEEKPIFQTKQIVEPLNQTLPKKRGRPRARSWYSWKRGEAQVH</sequence>
<dbReference type="Gene3D" id="1.20.1160.11">
    <property type="entry name" value="Paired amphipathic helix"/>
    <property type="match status" value="1"/>
</dbReference>
<feature type="coiled-coil region" evidence="3">
    <location>
        <begin position="140"/>
        <end position="197"/>
    </location>
</feature>
<dbReference type="GO" id="GO:0006355">
    <property type="term" value="P:regulation of DNA-templated transcription"/>
    <property type="evidence" value="ECO:0007669"/>
    <property type="project" value="InterPro"/>
</dbReference>
<evidence type="ECO:0000313" key="7">
    <source>
        <dbReference type="Proteomes" id="UP000008810"/>
    </source>
</evidence>
<proteinExistence type="predicted"/>
<accession>I1HWF1</accession>
<dbReference type="Proteomes" id="UP000008810">
    <property type="component" value="Chromosome 3"/>
</dbReference>
<feature type="region of interest" description="Disordered" evidence="4">
    <location>
        <begin position="462"/>
        <end position="523"/>
    </location>
</feature>
<dbReference type="Gramene" id="PNT65740">
    <property type="protein sequence ID" value="PNT65740"/>
    <property type="gene ID" value="BRADI_3g01667v3"/>
</dbReference>
<keyword evidence="3" id="KW-0175">Coiled coil</keyword>
<dbReference type="EnsemblPlants" id="PNT65740">
    <property type="protein sequence ID" value="PNT65740"/>
    <property type="gene ID" value="BRADI_3g01667v3"/>
</dbReference>
<protein>
    <submittedName>
        <fullName evidence="5 6">Uncharacterized protein</fullName>
    </submittedName>
</protein>
<dbReference type="PANTHER" id="PTHR35992:SF4">
    <property type="match status" value="1"/>
</dbReference>
<dbReference type="EMBL" id="CM000882">
    <property type="protein sequence ID" value="PNT65740.1"/>
    <property type="molecule type" value="Genomic_DNA"/>
</dbReference>
<keyword evidence="2" id="KW-0539">Nucleus</keyword>
<feature type="compositionally biased region" description="Polar residues" evidence="4">
    <location>
        <begin position="488"/>
        <end position="500"/>
    </location>
</feature>
<dbReference type="OrthoDB" id="1913924at2759"/>
<dbReference type="InParanoid" id="I1HWF1"/>
<evidence type="ECO:0000256" key="2">
    <source>
        <dbReference type="ARBA" id="ARBA00023242"/>
    </source>
</evidence>
<feature type="compositionally biased region" description="Basic and acidic residues" evidence="4">
    <location>
        <begin position="223"/>
        <end position="234"/>
    </location>
</feature>
<evidence type="ECO:0000256" key="4">
    <source>
        <dbReference type="SAM" id="MobiDB-lite"/>
    </source>
</evidence>
<feature type="region of interest" description="Disordered" evidence="4">
    <location>
        <begin position="1"/>
        <end position="43"/>
    </location>
</feature>
<feature type="compositionally biased region" description="Polar residues" evidence="4">
    <location>
        <begin position="86"/>
        <end position="95"/>
    </location>
</feature>
<dbReference type="ExpressionAtlas" id="I1HWF1">
    <property type="expression patterns" value="baseline"/>
</dbReference>